<protein>
    <submittedName>
        <fullName evidence="1">Uncharacterized protein</fullName>
    </submittedName>
</protein>
<dbReference type="PANTHER" id="PTHR37540">
    <property type="entry name" value="TRANSCRIPTION FACTOR (ACR-2), PUTATIVE-RELATED-RELATED"/>
    <property type="match status" value="1"/>
</dbReference>
<dbReference type="GeneID" id="27715489"/>
<dbReference type="Proteomes" id="UP000053411">
    <property type="component" value="Unassembled WGS sequence"/>
</dbReference>
<dbReference type="RefSeq" id="XP_016628820.1">
    <property type="nucleotide sequence ID" value="XM_016780237.1"/>
</dbReference>
<dbReference type="VEuPathDB" id="FungiDB:Z520_09743"/>
<dbReference type="AlphaFoldDB" id="A0A0D2JMY1"/>
<keyword evidence="2" id="KW-1185">Reference proteome</keyword>
<evidence type="ECO:0000313" key="2">
    <source>
        <dbReference type="Proteomes" id="UP000053411"/>
    </source>
</evidence>
<gene>
    <name evidence="1" type="ORF">Z520_09743</name>
</gene>
<evidence type="ECO:0000313" key="1">
    <source>
        <dbReference type="EMBL" id="KIX94697.1"/>
    </source>
</evidence>
<proteinExistence type="predicted"/>
<accession>A0A0D2JMY1</accession>
<dbReference type="OrthoDB" id="5376287at2759"/>
<dbReference type="PANTHER" id="PTHR37540:SF5">
    <property type="entry name" value="TRANSCRIPTION FACTOR DOMAIN-CONTAINING PROTEIN"/>
    <property type="match status" value="1"/>
</dbReference>
<reference evidence="1 2" key="1">
    <citation type="submission" date="2015-01" db="EMBL/GenBank/DDBJ databases">
        <title>The Genome Sequence of Fonsecaea multimorphosa CBS 102226.</title>
        <authorList>
            <consortium name="The Broad Institute Genomics Platform"/>
            <person name="Cuomo C."/>
            <person name="de Hoog S."/>
            <person name="Gorbushina A."/>
            <person name="Stielow B."/>
            <person name="Teixiera M."/>
            <person name="Abouelleil A."/>
            <person name="Chapman S.B."/>
            <person name="Priest M."/>
            <person name="Young S.K."/>
            <person name="Wortman J."/>
            <person name="Nusbaum C."/>
            <person name="Birren B."/>
        </authorList>
    </citation>
    <scope>NUCLEOTIDE SEQUENCE [LARGE SCALE GENOMIC DNA]</scope>
    <source>
        <strain evidence="1 2">CBS 102226</strain>
    </source>
</reference>
<name>A0A0D2JMY1_9EURO</name>
<dbReference type="EMBL" id="KN848086">
    <property type="protein sequence ID" value="KIX94697.1"/>
    <property type="molecule type" value="Genomic_DNA"/>
</dbReference>
<organism evidence="1 2">
    <name type="scientific">Fonsecaea multimorphosa CBS 102226</name>
    <dbReference type="NCBI Taxonomy" id="1442371"/>
    <lineage>
        <taxon>Eukaryota</taxon>
        <taxon>Fungi</taxon>
        <taxon>Dikarya</taxon>
        <taxon>Ascomycota</taxon>
        <taxon>Pezizomycotina</taxon>
        <taxon>Eurotiomycetes</taxon>
        <taxon>Chaetothyriomycetidae</taxon>
        <taxon>Chaetothyriales</taxon>
        <taxon>Herpotrichiellaceae</taxon>
        <taxon>Fonsecaea</taxon>
    </lineage>
</organism>
<sequence length="481" mass="54810">MFITYTHVDQIKSRAKKWQVNSYQNQRRRELKDRSAGSQRTRVLPWQQIPRRSGGARGVSDHGGVEGDDPHGAVIPFEAPLPTSPGSLRSDPFNSYPMQSSGRVQLTVDYFTQIYAPLNAGNYRDDQGGNWLLSYLFRVALQADLLFEATILFIWSQLPASQLTSSPEELERILISLRGSVMRKLHHRLTVPQLCCDDVTIHTILALMAGDFHRGQDDHVELHREGLRRVVELRGGMEKSHLQPQTRYSVTATEMMCDYAIRRRNRSPKTNITPDSTLTYPRHPFPPSLSKVLSALPEGFSDMALKTLLSNQVIRLLYRMTKTVEKSPAEFPEDTSIAVEMMRLSMESSASQLEKAIVTLSFAFRRFLSDVTAKGRPVNSSRRAYQSMEESLRALGQSIFGLFEKAGPDFIVWAVFLLASPGFDYGVPASTRDELLRKLQAKISAVRRFESFLAMLRKFLWHEKLVPCAKETWERMVERKR</sequence>